<evidence type="ECO:0000256" key="9">
    <source>
        <dbReference type="SAM" id="MobiDB-lite"/>
    </source>
</evidence>
<evidence type="ECO:0000256" key="7">
    <source>
        <dbReference type="ARBA" id="ARBA00047761"/>
    </source>
</evidence>
<protein>
    <recommendedName>
        <fullName evidence="2">protein-serine/threonine phosphatase</fullName>
        <ecNumber evidence="2">3.1.3.16</ecNumber>
    </recommendedName>
</protein>
<keyword evidence="5" id="KW-0460">Magnesium</keyword>
<dbReference type="FunFam" id="3.40.50.1000:FF:000192">
    <property type="entry name" value="CTD small phosphatase-like protein"/>
    <property type="match status" value="1"/>
</dbReference>
<dbReference type="InterPro" id="IPR011948">
    <property type="entry name" value="Dullard_phosphatase"/>
</dbReference>
<dbReference type="PANTHER" id="PTHR12210">
    <property type="entry name" value="DULLARD PROTEIN PHOSPHATASE"/>
    <property type="match status" value="1"/>
</dbReference>
<evidence type="ECO:0000256" key="8">
    <source>
        <dbReference type="ARBA" id="ARBA00048336"/>
    </source>
</evidence>
<accession>A0A915IR08</accession>
<dbReference type="GO" id="GO:0046872">
    <property type="term" value="F:metal ion binding"/>
    <property type="evidence" value="ECO:0007669"/>
    <property type="project" value="UniProtKB-KW"/>
</dbReference>
<dbReference type="EC" id="3.1.3.16" evidence="2"/>
<keyword evidence="11" id="KW-1185">Reference proteome</keyword>
<name>A0A915IR08_ROMCU</name>
<evidence type="ECO:0000256" key="5">
    <source>
        <dbReference type="ARBA" id="ARBA00022842"/>
    </source>
</evidence>
<dbReference type="NCBIfam" id="TIGR02251">
    <property type="entry name" value="HIF-SF_euk"/>
    <property type="match status" value="1"/>
</dbReference>
<comment type="catalytic activity">
    <reaction evidence="7">
        <text>O-phospho-L-seryl-[protein] + H2O = L-seryl-[protein] + phosphate</text>
        <dbReference type="Rhea" id="RHEA:20629"/>
        <dbReference type="Rhea" id="RHEA-COMP:9863"/>
        <dbReference type="Rhea" id="RHEA-COMP:11604"/>
        <dbReference type="ChEBI" id="CHEBI:15377"/>
        <dbReference type="ChEBI" id="CHEBI:29999"/>
        <dbReference type="ChEBI" id="CHEBI:43474"/>
        <dbReference type="ChEBI" id="CHEBI:83421"/>
        <dbReference type="EC" id="3.1.3.16"/>
    </reaction>
</comment>
<dbReference type="GO" id="GO:0004722">
    <property type="term" value="F:protein serine/threonine phosphatase activity"/>
    <property type="evidence" value="ECO:0007669"/>
    <property type="project" value="UniProtKB-EC"/>
</dbReference>
<evidence type="ECO:0000256" key="1">
    <source>
        <dbReference type="ARBA" id="ARBA00001946"/>
    </source>
</evidence>
<comment type="cofactor">
    <cofactor evidence="1">
        <name>Mg(2+)</name>
        <dbReference type="ChEBI" id="CHEBI:18420"/>
    </cofactor>
</comment>
<evidence type="ECO:0000256" key="2">
    <source>
        <dbReference type="ARBA" id="ARBA00013081"/>
    </source>
</evidence>
<keyword evidence="6" id="KW-0904">Protein phosphatase</keyword>
<sequence length="437" mass="50599">LISTTKDYKTKDENTTKDNIYDDERLYIDDSDDSSDPNGYSINDGPEIGLPRAKRLQIEGCHSLHNIRHRCKDGGKLPEIAIFEQIRRKSRSLYPKNYSGRKQSYFREMEEIFDYRKFNRRDHFTQKLLSVHIVLNSDSIGPKHNNDIFWRNSAAADISNDDKSTSSDKFTIDVKKSDTKSVSRFVKSLFCCFELRPSRLSTFTIYRSSECIRRDTLEDKFLLPPVHKRDLDKKCLIVDLDETLVHSSFQVIDNPDFVIPVEIDNIIHQIYVRKRPHVDEFLRKIDDLFECVLFTASLGKYAEPVADIIDKKRVFKHRLMRDACVLHKGNYIKDLTRLGRCVESTIIVDNSPVSYAFHPDNALPIQSWYDDADDTQLLDLLPLLHDLSQAKDIYPILKSFNAKHYEPVNLKSCCDQSSENSTLASDKVSQYLGKLVV</sequence>
<dbReference type="InterPro" id="IPR050365">
    <property type="entry name" value="TIM50"/>
</dbReference>
<dbReference type="SMART" id="SM00577">
    <property type="entry name" value="CPDc"/>
    <property type="match status" value="1"/>
</dbReference>
<reference evidence="12" key="1">
    <citation type="submission" date="2022-11" db="UniProtKB">
        <authorList>
            <consortium name="WormBaseParasite"/>
        </authorList>
    </citation>
    <scope>IDENTIFICATION</scope>
</reference>
<keyword evidence="4" id="KW-0378">Hydrolase</keyword>
<keyword evidence="3" id="KW-0479">Metal-binding</keyword>
<evidence type="ECO:0000256" key="3">
    <source>
        <dbReference type="ARBA" id="ARBA00022723"/>
    </source>
</evidence>
<feature type="region of interest" description="Disordered" evidence="9">
    <location>
        <begin position="27"/>
        <end position="47"/>
    </location>
</feature>
<evidence type="ECO:0000256" key="6">
    <source>
        <dbReference type="ARBA" id="ARBA00022912"/>
    </source>
</evidence>
<dbReference type="SUPFAM" id="SSF56784">
    <property type="entry name" value="HAD-like"/>
    <property type="match status" value="1"/>
</dbReference>
<evidence type="ECO:0000256" key="4">
    <source>
        <dbReference type="ARBA" id="ARBA00022801"/>
    </source>
</evidence>
<dbReference type="InterPro" id="IPR036412">
    <property type="entry name" value="HAD-like_sf"/>
</dbReference>
<proteinExistence type="predicted"/>
<feature type="domain" description="FCP1 homology" evidence="10">
    <location>
        <begin position="229"/>
        <end position="387"/>
    </location>
</feature>
<organism evidence="11 12">
    <name type="scientific">Romanomermis culicivorax</name>
    <name type="common">Nematode worm</name>
    <dbReference type="NCBI Taxonomy" id="13658"/>
    <lineage>
        <taxon>Eukaryota</taxon>
        <taxon>Metazoa</taxon>
        <taxon>Ecdysozoa</taxon>
        <taxon>Nematoda</taxon>
        <taxon>Enoplea</taxon>
        <taxon>Dorylaimia</taxon>
        <taxon>Mermithida</taxon>
        <taxon>Mermithoidea</taxon>
        <taxon>Mermithidae</taxon>
        <taxon>Romanomermis</taxon>
    </lineage>
</organism>
<comment type="catalytic activity">
    <reaction evidence="8">
        <text>O-phospho-L-threonyl-[protein] + H2O = L-threonyl-[protein] + phosphate</text>
        <dbReference type="Rhea" id="RHEA:47004"/>
        <dbReference type="Rhea" id="RHEA-COMP:11060"/>
        <dbReference type="Rhea" id="RHEA-COMP:11605"/>
        <dbReference type="ChEBI" id="CHEBI:15377"/>
        <dbReference type="ChEBI" id="CHEBI:30013"/>
        <dbReference type="ChEBI" id="CHEBI:43474"/>
        <dbReference type="ChEBI" id="CHEBI:61977"/>
        <dbReference type="EC" id="3.1.3.16"/>
    </reaction>
</comment>
<dbReference type="Gene3D" id="3.40.50.1000">
    <property type="entry name" value="HAD superfamily/HAD-like"/>
    <property type="match status" value="1"/>
</dbReference>
<dbReference type="InterPro" id="IPR023214">
    <property type="entry name" value="HAD_sf"/>
</dbReference>
<dbReference type="PROSITE" id="PS50969">
    <property type="entry name" value="FCP1"/>
    <property type="match status" value="1"/>
</dbReference>
<dbReference type="AlphaFoldDB" id="A0A915IR08"/>
<dbReference type="Proteomes" id="UP000887565">
    <property type="component" value="Unplaced"/>
</dbReference>
<evidence type="ECO:0000313" key="11">
    <source>
        <dbReference type="Proteomes" id="UP000887565"/>
    </source>
</evidence>
<dbReference type="InterPro" id="IPR004274">
    <property type="entry name" value="FCP1_dom"/>
</dbReference>
<dbReference type="CDD" id="cd07521">
    <property type="entry name" value="HAD_FCP1-like"/>
    <property type="match status" value="1"/>
</dbReference>
<evidence type="ECO:0000259" key="10">
    <source>
        <dbReference type="PROSITE" id="PS50969"/>
    </source>
</evidence>
<dbReference type="Pfam" id="PF03031">
    <property type="entry name" value="NIF"/>
    <property type="match status" value="1"/>
</dbReference>
<dbReference type="WBParaSite" id="nRc.2.0.1.t16633-RA">
    <property type="protein sequence ID" value="nRc.2.0.1.t16633-RA"/>
    <property type="gene ID" value="nRc.2.0.1.g16633"/>
</dbReference>
<evidence type="ECO:0000313" key="12">
    <source>
        <dbReference type="WBParaSite" id="nRc.2.0.1.t16633-RA"/>
    </source>
</evidence>